<comment type="caution">
    <text evidence="1">The sequence shown here is derived from an EMBL/GenBank/DDBJ whole genome shotgun (WGS) entry which is preliminary data.</text>
</comment>
<name>A0ABD1CYL6_CULPP</name>
<dbReference type="Proteomes" id="UP001562425">
    <property type="component" value="Unassembled WGS sequence"/>
</dbReference>
<evidence type="ECO:0000313" key="1">
    <source>
        <dbReference type="EMBL" id="KAL1381553.1"/>
    </source>
</evidence>
<keyword evidence="2" id="KW-1185">Reference proteome</keyword>
<reference evidence="1 2" key="1">
    <citation type="submission" date="2024-05" db="EMBL/GenBank/DDBJ databases">
        <title>Culex pipiens pipiens assembly and annotation.</title>
        <authorList>
            <person name="Alout H."/>
            <person name="Durand T."/>
        </authorList>
    </citation>
    <scope>NUCLEOTIDE SEQUENCE [LARGE SCALE GENOMIC DNA]</scope>
    <source>
        <strain evidence="1">HA-2024</strain>
        <tissue evidence="1">Whole body</tissue>
    </source>
</reference>
<protein>
    <submittedName>
        <fullName evidence="1">Uncharacterized protein</fullName>
    </submittedName>
</protein>
<dbReference type="Gene3D" id="6.10.140.2040">
    <property type="match status" value="1"/>
</dbReference>
<accession>A0ABD1CYL6</accession>
<organism evidence="1 2">
    <name type="scientific">Culex pipiens pipiens</name>
    <name type="common">Northern house mosquito</name>
    <dbReference type="NCBI Taxonomy" id="38569"/>
    <lineage>
        <taxon>Eukaryota</taxon>
        <taxon>Metazoa</taxon>
        <taxon>Ecdysozoa</taxon>
        <taxon>Arthropoda</taxon>
        <taxon>Hexapoda</taxon>
        <taxon>Insecta</taxon>
        <taxon>Pterygota</taxon>
        <taxon>Neoptera</taxon>
        <taxon>Endopterygota</taxon>
        <taxon>Diptera</taxon>
        <taxon>Nematocera</taxon>
        <taxon>Culicoidea</taxon>
        <taxon>Culicidae</taxon>
        <taxon>Culicinae</taxon>
        <taxon>Culicini</taxon>
        <taxon>Culex</taxon>
        <taxon>Culex</taxon>
    </lineage>
</organism>
<dbReference type="EMBL" id="JBEHCU010008574">
    <property type="protein sequence ID" value="KAL1381553.1"/>
    <property type="molecule type" value="Genomic_DNA"/>
</dbReference>
<gene>
    <name evidence="1" type="ORF">pipiens_013376</name>
</gene>
<proteinExistence type="predicted"/>
<evidence type="ECO:0000313" key="2">
    <source>
        <dbReference type="Proteomes" id="UP001562425"/>
    </source>
</evidence>
<sequence length="111" mass="12323">MDKNKESLKVKLLVRRSLNQLVEQGIMPSPKTSPAIYEQTHEPIERIVKEGLVNYTPTDEAVSPGQALLSPETLIYIGAKKWRNQLSANNEATVSFRVLGRSMQKSTSLAG</sequence>
<dbReference type="AlphaFoldDB" id="A0ABD1CYL6"/>